<dbReference type="EMBL" id="CCYD01000288">
    <property type="protein sequence ID" value="CEG37614.1"/>
    <property type="molecule type" value="Genomic_DNA"/>
</dbReference>
<organism evidence="1 2">
    <name type="scientific">Plasmopara halstedii</name>
    <name type="common">Downy mildew of sunflower</name>
    <dbReference type="NCBI Taxonomy" id="4781"/>
    <lineage>
        <taxon>Eukaryota</taxon>
        <taxon>Sar</taxon>
        <taxon>Stramenopiles</taxon>
        <taxon>Oomycota</taxon>
        <taxon>Peronosporomycetes</taxon>
        <taxon>Peronosporales</taxon>
        <taxon>Peronosporaceae</taxon>
        <taxon>Plasmopara</taxon>
    </lineage>
</organism>
<dbReference type="GeneID" id="36400448"/>
<evidence type="ECO:0000313" key="2">
    <source>
        <dbReference type="Proteomes" id="UP000054928"/>
    </source>
</evidence>
<dbReference type="Proteomes" id="UP000054928">
    <property type="component" value="Unassembled WGS sequence"/>
</dbReference>
<dbReference type="AlphaFoldDB" id="A0A0P1AAP8"/>
<name>A0A0P1AAP8_PLAHL</name>
<keyword evidence="2" id="KW-1185">Reference proteome</keyword>
<proteinExistence type="predicted"/>
<dbReference type="RefSeq" id="XP_024573983.1">
    <property type="nucleotide sequence ID" value="XM_024722958.1"/>
</dbReference>
<sequence length="79" mass="8826">MSCTNKSGAILTLVAKKNKVTFNRAVKIKPSVFTLFVCRRLRDIRSLDYSIFCKRPLENLRGEEQSALSLFDGGITGSD</sequence>
<accession>A0A0P1AAP8</accession>
<evidence type="ECO:0000313" key="1">
    <source>
        <dbReference type="EMBL" id="CEG37614.1"/>
    </source>
</evidence>
<protein>
    <submittedName>
        <fullName evidence="1">Uncharacterized protein</fullName>
    </submittedName>
</protein>
<reference evidence="2" key="1">
    <citation type="submission" date="2014-09" db="EMBL/GenBank/DDBJ databases">
        <authorList>
            <person name="Sharma Rahul"/>
            <person name="Thines Marco"/>
        </authorList>
    </citation>
    <scope>NUCLEOTIDE SEQUENCE [LARGE SCALE GENOMIC DNA]</scope>
</reference>